<dbReference type="EMBL" id="CP012034">
    <property type="protein sequence ID" value="AKP67412.1"/>
    <property type="molecule type" value="Genomic_DNA"/>
</dbReference>
<evidence type="ECO:0000313" key="3">
    <source>
        <dbReference type="EMBL" id="AKP67412.1"/>
    </source>
</evidence>
<reference evidence="4" key="1">
    <citation type="submission" date="2015-07" db="EMBL/GenBank/DDBJ databases">
        <title>Lactobacillus ginsenosidimutans/EMML 3141/ whole genome sequencing.</title>
        <authorList>
            <person name="Kim M.K."/>
            <person name="Im W.-T."/>
            <person name="Srinivasan S."/>
            <person name="Lee J.-J."/>
        </authorList>
    </citation>
    <scope>NUCLEOTIDE SEQUENCE [LARGE SCALE GENOMIC DNA]</scope>
    <source>
        <strain evidence="4">EMML 3041</strain>
    </source>
</reference>
<evidence type="ECO:0000259" key="1">
    <source>
        <dbReference type="Pfam" id="PF09664"/>
    </source>
</evidence>
<dbReference type="Proteomes" id="UP000036106">
    <property type="component" value="Chromosome"/>
</dbReference>
<evidence type="ECO:0008006" key="5">
    <source>
        <dbReference type="Google" id="ProtNLM"/>
    </source>
</evidence>
<proteinExistence type="predicted"/>
<dbReference type="InterPro" id="IPR024465">
    <property type="entry name" value="DUF2399"/>
</dbReference>
<feature type="domain" description="Conserved hypothetical protein CHP02679 N terminus" evidence="2">
    <location>
        <begin position="51"/>
        <end position="227"/>
    </location>
</feature>
<dbReference type="STRING" id="1007676.ABM34_07600"/>
<dbReference type="InterPro" id="IPR024466">
    <property type="entry name" value="CHP02679_N"/>
</dbReference>
<dbReference type="OrthoDB" id="2312721at2"/>
<gene>
    <name evidence="3" type="ORF">ABM34_07600</name>
</gene>
<name>A0A0H4QHJ5_9LACO</name>
<evidence type="ECO:0000259" key="2">
    <source>
        <dbReference type="Pfam" id="PF11796"/>
    </source>
</evidence>
<dbReference type="KEGG" id="lgn:ABM34_07600"/>
<dbReference type="AlphaFoldDB" id="A0A0H4QHJ5"/>
<dbReference type="Pfam" id="PF09664">
    <property type="entry name" value="DUF2399"/>
    <property type="match status" value="1"/>
</dbReference>
<organism evidence="3 4">
    <name type="scientific">Companilactobacillus ginsenosidimutans</name>
    <dbReference type="NCBI Taxonomy" id="1007676"/>
    <lineage>
        <taxon>Bacteria</taxon>
        <taxon>Bacillati</taxon>
        <taxon>Bacillota</taxon>
        <taxon>Bacilli</taxon>
        <taxon>Lactobacillales</taxon>
        <taxon>Lactobacillaceae</taxon>
        <taxon>Companilactobacillus</taxon>
    </lineage>
</organism>
<dbReference type="Pfam" id="PF11796">
    <property type="entry name" value="DUF3323"/>
    <property type="match status" value="1"/>
</dbReference>
<feature type="domain" description="DUF2399" evidence="1">
    <location>
        <begin position="245"/>
        <end position="398"/>
    </location>
</feature>
<keyword evidence="4" id="KW-1185">Reference proteome</keyword>
<dbReference type="RefSeq" id="WP_048704716.1">
    <property type="nucleotide sequence ID" value="NZ_CP012034.1"/>
</dbReference>
<dbReference type="PATRIC" id="fig|1007676.4.peg.1527"/>
<accession>A0A0H4QHJ5</accession>
<evidence type="ECO:0000313" key="4">
    <source>
        <dbReference type="Proteomes" id="UP000036106"/>
    </source>
</evidence>
<sequence>MAKEALDSAIKYFKSSPVFIKLMKEMAGKYYSYGEFKGTIDKELLGNNASLLAFLGVNKFRWEKTKRFKVSDFEEALEHSRFAGISIFELVQGVIGKKLVTKQSIDEENERAFQRFLTSVQVSNPKVCSILSESKIKSYYTRDAILDDFIQVEKCLNNIPAQPTRLPVFAFLILKNPHGLDKTTTVGKMFLECIKLLRPKLTDGNEIYLSVNIVKDDILNFVTVQNIDANDDLFHAASSQHMVWNVPLMKLLELDSAFPSKGNKVFLIENSSVYAIIVDKLKDIPIIMTSGQFKYSTWKLLSLLPKNVEIYHSSDLDPAGLIMSNNLMEKFGDRVHLFGMSSEIYLKKVDSGVKLTNENLSKVKGINNPTLQSLKQNLITHHKAVYQESEIEELIDEIQIISETD</sequence>
<protein>
    <recommendedName>
        <fullName evidence="5">DUF2399 domain-containing protein</fullName>
    </recommendedName>
</protein>